<feature type="transmembrane region" description="Helical" evidence="1">
    <location>
        <begin position="149"/>
        <end position="173"/>
    </location>
</feature>
<dbReference type="RefSeq" id="WP_199868992.1">
    <property type="nucleotide sequence ID" value="NZ_JAAGPU010000002.1"/>
</dbReference>
<dbReference type="Pfam" id="PF22564">
    <property type="entry name" value="HAAS"/>
    <property type="match status" value="1"/>
</dbReference>
<evidence type="ECO:0000313" key="2">
    <source>
        <dbReference type="EMBL" id="NEU03686.1"/>
    </source>
</evidence>
<feature type="transmembrane region" description="Helical" evidence="1">
    <location>
        <begin position="109"/>
        <end position="142"/>
    </location>
</feature>
<sequence>MNRVEFISELKSKLKRLPKDEIEDALNYYNEYFDEAGIEDEQEIMESLGSPCDIASQILADYSLKDMSLKPNSTKKGISAVWFAILAVFAAPIALPLTIAIFLTVGAIGIAIIAIIIAFLLTMIAMGGAGIVAVISGIVVIFKDIPTALIFIGGGIVVVGIDALIFLPITYLANKGFRFIANTTNKILNKAKKRRGVKGNYE</sequence>
<organism evidence="2 3">
    <name type="scientific">Clostridium senegalense</name>
    <dbReference type="NCBI Taxonomy" id="1465809"/>
    <lineage>
        <taxon>Bacteria</taxon>
        <taxon>Bacillati</taxon>
        <taxon>Bacillota</taxon>
        <taxon>Clostridia</taxon>
        <taxon>Eubacteriales</taxon>
        <taxon>Clostridiaceae</taxon>
        <taxon>Clostridium</taxon>
    </lineage>
</organism>
<name>A0A6M0GYN9_9CLOT</name>
<keyword evidence="1" id="KW-1133">Transmembrane helix</keyword>
<evidence type="ECO:0000313" key="3">
    <source>
        <dbReference type="Proteomes" id="UP000481872"/>
    </source>
</evidence>
<comment type="caution">
    <text evidence="2">The sequence shown here is derived from an EMBL/GenBank/DDBJ whole genome shotgun (WGS) entry which is preliminary data.</text>
</comment>
<dbReference type="Proteomes" id="UP000481872">
    <property type="component" value="Unassembled WGS sequence"/>
</dbReference>
<dbReference type="EMBL" id="JAAGPU010000002">
    <property type="protein sequence ID" value="NEU03686.1"/>
    <property type="molecule type" value="Genomic_DNA"/>
</dbReference>
<keyword evidence="1" id="KW-0812">Transmembrane</keyword>
<feature type="transmembrane region" description="Helical" evidence="1">
    <location>
        <begin position="80"/>
        <end position="103"/>
    </location>
</feature>
<protein>
    <submittedName>
        <fullName evidence="2">DUF1700 domain-containing protein</fullName>
    </submittedName>
</protein>
<gene>
    <name evidence="2" type="ORF">G3M99_02210</name>
</gene>
<evidence type="ECO:0000256" key="1">
    <source>
        <dbReference type="SAM" id="Phobius"/>
    </source>
</evidence>
<dbReference type="AlphaFoldDB" id="A0A6M0GYN9"/>
<keyword evidence="1" id="KW-0472">Membrane</keyword>
<accession>A0A6M0GYN9</accession>
<reference evidence="2 3" key="1">
    <citation type="submission" date="2020-02" db="EMBL/GenBank/DDBJ databases">
        <title>Genome assembly of a novel Clostridium senegalense strain.</title>
        <authorList>
            <person name="Gupta T.B."/>
            <person name="Jauregui R."/>
            <person name="Maclean P."/>
            <person name="Nawarathana A."/>
            <person name="Brightwell G."/>
        </authorList>
    </citation>
    <scope>NUCLEOTIDE SEQUENCE [LARGE SCALE GENOMIC DNA]</scope>
    <source>
        <strain evidence="2 3">AGRFS4</strain>
    </source>
</reference>
<proteinExistence type="predicted"/>
<keyword evidence="3" id="KW-1185">Reference proteome</keyword>